<dbReference type="EMBL" id="KP728110">
    <property type="protein sequence ID" value="ALA62542.1"/>
    <property type="molecule type" value="Genomic_DNA"/>
</dbReference>
<accession>A0A0M3ZCW6</accession>
<name>A0A0M3ZCW6_9POXV</name>
<dbReference type="OrthoDB" id="38876at10239"/>
<protein>
    <submittedName>
        <fullName evidence="1">EFc-like protein</fullName>
    </submittedName>
</protein>
<dbReference type="Proteomes" id="UP000142477">
    <property type="component" value="Segment"/>
</dbReference>
<evidence type="ECO:0000313" key="2">
    <source>
        <dbReference type="Proteomes" id="UP000142477"/>
    </source>
</evidence>
<proteinExistence type="predicted"/>
<keyword evidence="2" id="KW-1185">Reference proteome</keyword>
<sequence length="129" mass="14519">MEPSFYTFPTDAEARDYIMEMVKTVPNLNWNDDRNTASITSVHRNVKFNAPRYACIAENEKLVIYFLEGDGGLIFSLEDITTLGAEHESGFIVNGEHVEINPGFACMVTFSCTSPSNIIVTVKEVYNRK</sequence>
<organism evidence="1 2">
    <name type="scientific">Turkeypox virus</name>
    <dbReference type="NCBI Taxonomy" id="336486"/>
    <lineage>
        <taxon>Viruses</taxon>
        <taxon>Varidnaviria</taxon>
        <taxon>Bamfordvirae</taxon>
        <taxon>Nucleocytoviricota</taxon>
        <taxon>Pokkesviricetes</taxon>
        <taxon>Chitovirales</taxon>
        <taxon>Poxviridae</taxon>
        <taxon>Chordopoxvirinae</taxon>
        <taxon>Avipoxvirus</taxon>
        <taxon>Avipoxvirus turkeypox</taxon>
    </lineage>
</organism>
<dbReference type="KEGG" id="vg:26122858"/>
<evidence type="ECO:0000313" key="1">
    <source>
        <dbReference type="EMBL" id="ALA62542.1"/>
    </source>
</evidence>
<reference evidence="1 2" key="1">
    <citation type="journal article" date="2015" name="Infect. Genet. Evol.">
        <title>Unique genomic organization of a novel Avipoxvirus detected in turkey (Meleagris gallopavo).</title>
        <authorList>
            <person name="Banyai K."/>
            <person name="Palya V."/>
            <person name="Denes B."/>
            <person name="Glavits R."/>
            <person name="Ivanics E."/>
            <person name="Horvath B."/>
            <person name="Farkas S.L."/>
            <person name="Marton S."/>
            <person name="Balint A."/>
            <person name="Gyuranecz M."/>
            <person name="Erdelyi K."/>
            <person name="Dan A."/>
        </authorList>
    </citation>
    <scope>NUCLEOTIDE SEQUENCE [LARGE SCALE GENOMIC DNA]</scope>
    <source>
        <strain evidence="1 2">TKPV-HU1124/2011</strain>
    </source>
</reference>
<dbReference type="RefSeq" id="YP_009177189.1">
    <property type="nucleotide sequence ID" value="NC_028238.1"/>
</dbReference>
<dbReference type="GeneID" id="26122858"/>